<name>A0A1L4AB16_9VIRU</name>
<gene>
    <name evidence="2" type="primary">betaC1</name>
</gene>
<dbReference type="Pfam" id="PF09593">
    <property type="entry name" value="Pathogen_betaC1"/>
    <property type="match status" value="1"/>
</dbReference>
<evidence type="ECO:0000259" key="1">
    <source>
        <dbReference type="Pfam" id="PF09593"/>
    </source>
</evidence>
<protein>
    <submittedName>
        <fullName evidence="2">BetaC1 protein</fullName>
    </submittedName>
</protein>
<organism evidence="2">
    <name type="scientific">Vernonia crinkle betasatellite</name>
    <dbReference type="NCBI Taxonomy" id="1925152"/>
    <lineage>
        <taxon>Viruses</taxon>
        <taxon>Viruses incertae sedis</taxon>
        <taxon>Tolecusatellitidae</taxon>
        <taxon>Betasatellite</taxon>
        <taxon>Betasatellite vernoniae</taxon>
    </lineage>
</organism>
<sequence>MPHTATTLTLIKFTTNTTLPSPNKCIIKLEITSANQPYLVKHKISIPYTYRDIITPFDLQGNDTLISLALRFAFNAKEYGELKIEDIIELVDLMVLQNDSFVDIDVEASYTNRRTITQ</sequence>
<evidence type="ECO:0000313" key="2">
    <source>
        <dbReference type="EMBL" id="API65480.1"/>
    </source>
</evidence>
<accession>A0A1L4AB16</accession>
<dbReference type="InterPro" id="IPR018583">
    <property type="entry name" value="CLCuD_DNA-betaC1"/>
</dbReference>
<proteinExistence type="predicted"/>
<dbReference type="EMBL" id="KX831135">
    <property type="protein sequence ID" value="API65480.1"/>
    <property type="molecule type" value="Genomic_DNA"/>
</dbReference>
<reference evidence="2" key="1">
    <citation type="journal article" date="2016" name="Arch. Virol.">
        <title>A novel East African monopartite begomovirus-betasatellite complex that infects Vernonia amygdalina.</title>
        <authorList>
            <person name="Mollel H.G."/>
            <person name="Ndunguru J."/>
            <person name="Sseruwagi P."/>
            <person name="Alicai T."/>
            <person name="Colvin J."/>
            <person name="Navas-Castillo J."/>
            <person name="Fiallo-Olive E."/>
        </authorList>
    </citation>
    <scope>NUCLEOTIDE SEQUENCE</scope>
    <source>
        <strain evidence="2">UG9</strain>
    </source>
</reference>
<feature type="domain" description="Cotton leaf-curl disease DNA-betaC1" evidence="1">
    <location>
        <begin position="11"/>
        <end position="114"/>
    </location>
</feature>